<sequence>MIFLKKTIVFAISKTHLGEAASKICDFFHHLHYSFSERNPNIDKDRLKFYLFKHHHIIEKGLALPKPNFFFGQPKILDLMEKSELYASKYGHDEILDSIKKTLVEYITFHETNNAKLPQKFELKLRDFSANFNNAVVGGLRQVVKAEMENLNLEAFSHFVRCRYSVRDFSSDPVSDDLVFSAIEAAVYAPSVCNRQSWLAHYYSDKKTIQNILRYQNGNAGFTESIDKLLIITGDTRAFTQNESNQLFIDGGLFSMNLILALHSAGLGSCALNTSYSYLKEYRAKKAAQIPSNERLIMMLAVGHMKSTLKVAASPRKAIREFVISH</sequence>
<dbReference type="Proteomes" id="UP000385207">
    <property type="component" value="Unassembled WGS sequence"/>
</dbReference>
<feature type="domain" description="Nitroreductase" evidence="1">
    <location>
        <begin position="161"/>
        <end position="214"/>
    </location>
</feature>
<name>A0A5E7I4E1_PSEFL</name>
<evidence type="ECO:0000313" key="3">
    <source>
        <dbReference type="Proteomes" id="UP000385207"/>
    </source>
</evidence>
<dbReference type="InterPro" id="IPR050627">
    <property type="entry name" value="Nitroreductase/BluB"/>
</dbReference>
<dbReference type="Gene3D" id="3.40.109.10">
    <property type="entry name" value="NADH Oxidase"/>
    <property type="match status" value="1"/>
</dbReference>
<proteinExistence type="predicted"/>
<dbReference type="PANTHER" id="PTHR23026">
    <property type="entry name" value="NADPH NITROREDUCTASE"/>
    <property type="match status" value="1"/>
</dbReference>
<gene>
    <name evidence="2" type="ORF">PS862_01351</name>
</gene>
<evidence type="ECO:0000313" key="2">
    <source>
        <dbReference type="EMBL" id="VVO71298.1"/>
    </source>
</evidence>
<dbReference type="SUPFAM" id="SSF55469">
    <property type="entry name" value="FMN-dependent nitroreductase-like"/>
    <property type="match status" value="1"/>
</dbReference>
<dbReference type="GO" id="GO:0016491">
    <property type="term" value="F:oxidoreductase activity"/>
    <property type="evidence" value="ECO:0007669"/>
    <property type="project" value="InterPro"/>
</dbReference>
<dbReference type="OrthoDB" id="9802510at2"/>
<dbReference type="RefSeq" id="WP_150783551.1">
    <property type="nucleotide sequence ID" value="NZ_CABVII010000004.1"/>
</dbReference>
<dbReference type="InterPro" id="IPR029479">
    <property type="entry name" value="Nitroreductase"/>
</dbReference>
<dbReference type="InterPro" id="IPR000415">
    <property type="entry name" value="Nitroreductase-like"/>
</dbReference>
<dbReference type="AlphaFoldDB" id="A0A5E7I4E1"/>
<dbReference type="PANTHER" id="PTHR23026:SF123">
    <property type="entry name" value="NAD(P)H NITROREDUCTASE RV3131-RELATED"/>
    <property type="match status" value="1"/>
</dbReference>
<protein>
    <recommendedName>
        <fullName evidence="1">Nitroreductase domain-containing protein</fullName>
    </recommendedName>
</protein>
<dbReference type="Pfam" id="PF00881">
    <property type="entry name" value="Nitroreductase"/>
    <property type="match status" value="2"/>
</dbReference>
<dbReference type="EMBL" id="CABVII010000004">
    <property type="protein sequence ID" value="VVO71298.1"/>
    <property type="molecule type" value="Genomic_DNA"/>
</dbReference>
<organism evidence="2 3">
    <name type="scientific">Pseudomonas fluorescens</name>
    <dbReference type="NCBI Taxonomy" id="294"/>
    <lineage>
        <taxon>Bacteria</taxon>
        <taxon>Pseudomonadati</taxon>
        <taxon>Pseudomonadota</taxon>
        <taxon>Gammaproteobacteria</taxon>
        <taxon>Pseudomonadales</taxon>
        <taxon>Pseudomonadaceae</taxon>
        <taxon>Pseudomonas</taxon>
    </lineage>
</organism>
<reference evidence="2 3" key="1">
    <citation type="submission" date="2019-09" db="EMBL/GenBank/DDBJ databases">
        <authorList>
            <person name="Chandra G."/>
            <person name="Truman W A."/>
        </authorList>
    </citation>
    <scope>NUCLEOTIDE SEQUENCE [LARGE SCALE GENOMIC DNA]</scope>
    <source>
        <strain evidence="2">PS862</strain>
    </source>
</reference>
<evidence type="ECO:0000259" key="1">
    <source>
        <dbReference type="Pfam" id="PF00881"/>
    </source>
</evidence>
<accession>A0A5E7I4E1</accession>
<feature type="domain" description="Nitroreductase" evidence="1">
    <location>
        <begin position="241"/>
        <end position="304"/>
    </location>
</feature>